<dbReference type="GO" id="GO:0006298">
    <property type="term" value="P:mismatch repair"/>
    <property type="evidence" value="ECO:0007669"/>
    <property type="project" value="InterPro"/>
</dbReference>
<dbReference type="PIRSF" id="PIRSF037677">
    <property type="entry name" value="DNA_mis_repair_Msh6"/>
    <property type="match status" value="1"/>
</dbReference>
<dbReference type="InterPro" id="IPR027417">
    <property type="entry name" value="P-loop_NTPase"/>
</dbReference>
<evidence type="ECO:0000256" key="1">
    <source>
        <dbReference type="ARBA" id="ARBA00004123"/>
    </source>
</evidence>
<dbReference type="Gene3D" id="1.10.1420.10">
    <property type="match status" value="2"/>
</dbReference>
<dbReference type="InterPro" id="IPR007695">
    <property type="entry name" value="DNA_mismatch_repair_MutS-lik_N"/>
</dbReference>
<dbReference type="SMART" id="SM00534">
    <property type="entry name" value="MUTSac"/>
    <property type="match status" value="1"/>
</dbReference>
<evidence type="ECO:0000256" key="8">
    <source>
        <dbReference type="ARBA" id="ARBA00023242"/>
    </source>
</evidence>
<dbReference type="Pfam" id="PF05188">
    <property type="entry name" value="MutS_II"/>
    <property type="match status" value="1"/>
</dbReference>
<keyword evidence="8" id="KW-0539">Nucleus</keyword>
<feature type="compositionally biased region" description="Basic and acidic residues" evidence="11">
    <location>
        <begin position="169"/>
        <end position="180"/>
    </location>
</feature>
<dbReference type="GO" id="GO:0140664">
    <property type="term" value="F:ATP-dependent DNA damage sensor activity"/>
    <property type="evidence" value="ECO:0007669"/>
    <property type="project" value="InterPro"/>
</dbReference>
<dbReference type="NCBIfam" id="NF003810">
    <property type="entry name" value="PRK05399.1"/>
    <property type="match status" value="1"/>
</dbReference>
<dbReference type="Gene3D" id="3.30.420.110">
    <property type="entry name" value="MutS, connector domain"/>
    <property type="match status" value="1"/>
</dbReference>
<dbReference type="InterPro" id="IPR045076">
    <property type="entry name" value="MutS"/>
</dbReference>
<comment type="similarity">
    <text evidence="2 9 10">Belongs to the DNA mismatch repair MutS family.</text>
</comment>
<keyword evidence="6 9" id="KW-0238">DNA-binding</keyword>
<dbReference type="PANTHER" id="PTHR11361:SF148">
    <property type="entry name" value="DNA MISMATCH REPAIR PROTEIN MSH6"/>
    <property type="match status" value="1"/>
</dbReference>
<gene>
    <name evidence="13" type="ORF">Glove_564g62</name>
</gene>
<dbReference type="InterPro" id="IPR036678">
    <property type="entry name" value="MutS_con_dom_sf"/>
</dbReference>
<keyword evidence="7 9" id="KW-0234">DNA repair</keyword>
<proteinExistence type="inferred from homology"/>
<organism evidence="13 14">
    <name type="scientific">Diversispora epigaea</name>
    <dbReference type="NCBI Taxonomy" id="1348612"/>
    <lineage>
        <taxon>Eukaryota</taxon>
        <taxon>Fungi</taxon>
        <taxon>Fungi incertae sedis</taxon>
        <taxon>Mucoromycota</taxon>
        <taxon>Glomeromycotina</taxon>
        <taxon>Glomeromycetes</taxon>
        <taxon>Diversisporales</taxon>
        <taxon>Diversisporaceae</taxon>
        <taxon>Diversispora</taxon>
    </lineage>
</organism>
<dbReference type="InterPro" id="IPR007860">
    <property type="entry name" value="DNA_mmatch_repair_MutS_con_dom"/>
</dbReference>
<accession>A0A397GE51</accession>
<dbReference type="SUPFAM" id="SSF55271">
    <property type="entry name" value="DNA repair protein MutS, domain I"/>
    <property type="match status" value="2"/>
</dbReference>
<protein>
    <recommendedName>
        <fullName evidence="9">DNA mismatch repair protein</fullName>
    </recommendedName>
</protein>
<evidence type="ECO:0000256" key="4">
    <source>
        <dbReference type="ARBA" id="ARBA00022763"/>
    </source>
</evidence>
<evidence type="ECO:0000256" key="2">
    <source>
        <dbReference type="ARBA" id="ARBA00006271"/>
    </source>
</evidence>
<name>A0A397GE51_9GLOM</name>
<keyword evidence="5 9" id="KW-0067">ATP-binding</keyword>
<feature type="domain" description="DNA mismatch repair proteins mutS family" evidence="12">
    <location>
        <begin position="1094"/>
        <end position="1110"/>
    </location>
</feature>
<evidence type="ECO:0000259" key="12">
    <source>
        <dbReference type="PROSITE" id="PS00486"/>
    </source>
</evidence>
<reference evidence="13 14" key="1">
    <citation type="submission" date="2018-08" db="EMBL/GenBank/DDBJ databases">
        <title>Genome and evolution of the arbuscular mycorrhizal fungus Diversispora epigaea (formerly Glomus versiforme) and its bacterial endosymbionts.</title>
        <authorList>
            <person name="Sun X."/>
            <person name="Fei Z."/>
            <person name="Harrison M."/>
        </authorList>
    </citation>
    <scope>NUCLEOTIDE SEQUENCE [LARGE SCALE GENOMIC DNA]</scope>
    <source>
        <strain evidence="13 14">IT104</strain>
    </source>
</reference>
<dbReference type="SUPFAM" id="SSF48334">
    <property type="entry name" value="DNA repair protein MutS, domain III"/>
    <property type="match status" value="1"/>
</dbReference>
<dbReference type="InterPro" id="IPR017261">
    <property type="entry name" value="DNA_mismatch_repair_MutS/MSH"/>
</dbReference>
<dbReference type="FunFam" id="3.40.1170.10:FF:000002">
    <property type="entry name" value="DNA mismatch repair protein"/>
    <property type="match status" value="1"/>
</dbReference>
<keyword evidence="3 9" id="KW-0547">Nucleotide-binding</keyword>
<dbReference type="AlphaFoldDB" id="A0A397GE51"/>
<evidence type="ECO:0000313" key="13">
    <source>
        <dbReference type="EMBL" id="RHZ47928.1"/>
    </source>
</evidence>
<dbReference type="SUPFAM" id="SSF53150">
    <property type="entry name" value="DNA repair protein MutS, domain II"/>
    <property type="match status" value="1"/>
</dbReference>
<dbReference type="OrthoDB" id="10252754at2759"/>
<dbReference type="GO" id="GO:0032301">
    <property type="term" value="C:MutSalpha complex"/>
    <property type="evidence" value="ECO:0007669"/>
    <property type="project" value="TreeGrafter"/>
</dbReference>
<dbReference type="GO" id="GO:0030983">
    <property type="term" value="F:mismatched DNA binding"/>
    <property type="evidence" value="ECO:0007669"/>
    <property type="project" value="UniProtKB-UniRule"/>
</dbReference>
<dbReference type="STRING" id="1348612.A0A397GE51"/>
<feature type="compositionally biased region" description="Polar residues" evidence="11">
    <location>
        <begin position="23"/>
        <end position="39"/>
    </location>
</feature>
<feature type="compositionally biased region" description="Basic and acidic residues" evidence="11">
    <location>
        <begin position="52"/>
        <end position="63"/>
    </location>
</feature>
<evidence type="ECO:0000313" key="14">
    <source>
        <dbReference type="Proteomes" id="UP000266861"/>
    </source>
</evidence>
<dbReference type="Pfam" id="PF00488">
    <property type="entry name" value="MutS_V"/>
    <property type="match status" value="1"/>
</dbReference>
<dbReference type="CDD" id="cd03286">
    <property type="entry name" value="ABC_MSH6_euk"/>
    <property type="match status" value="1"/>
</dbReference>
<dbReference type="Gene3D" id="3.40.50.300">
    <property type="entry name" value="P-loop containing nucleotide triphosphate hydrolases"/>
    <property type="match status" value="1"/>
</dbReference>
<evidence type="ECO:0000256" key="10">
    <source>
        <dbReference type="RuleBase" id="RU003756"/>
    </source>
</evidence>
<dbReference type="Gene3D" id="3.40.1170.10">
    <property type="entry name" value="DNA repair protein MutS, domain I"/>
    <property type="match status" value="2"/>
</dbReference>
<dbReference type="Pfam" id="PF05190">
    <property type="entry name" value="MutS_IV"/>
    <property type="match status" value="1"/>
</dbReference>
<dbReference type="Proteomes" id="UP000266861">
    <property type="component" value="Unassembled WGS sequence"/>
</dbReference>
<comment type="subcellular location">
    <subcellularLocation>
        <location evidence="1">Nucleus</location>
    </subcellularLocation>
</comment>
<evidence type="ECO:0000256" key="7">
    <source>
        <dbReference type="ARBA" id="ARBA00023204"/>
    </source>
</evidence>
<feature type="compositionally biased region" description="Polar residues" evidence="11">
    <location>
        <begin position="70"/>
        <end position="81"/>
    </location>
</feature>
<dbReference type="SMART" id="SM00533">
    <property type="entry name" value="MUTSd"/>
    <property type="match status" value="1"/>
</dbReference>
<dbReference type="GO" id="GO:0016887">
    <property type="term" value="F:ATP hydrolysis activity"/>
    <property type="evidence" value="ECO:0007669"/>
    <property type="project" value="UniProtKB-ARBA"/>
</dbReference>
<keyword evidence="4 9" id="KW-0227">DNA damage</keyword>
<comment type="caution">
    <text evidence="13">The sequence shown here is derived from an EMBL/GenBank/DDBJ whole genome shotgun (WGS) entry which is preliminary data.</text>
</comment>
<dbReference type="PROSITE" id="PS00486">
    <property type="entry name" value="DNA_MISMATCH_REPAIR_2"/>
    <property type="match status" value="1"/>
</dbReference>
<dbReference type="InterPro" id="IPR000432">
    <property type="entry name" value="DNA_mismatch_repair_MutS_C"/>
</dbReference>
<evidence type="ECO:0000256" key="5">
    <source>
        <dbReference type="ARBA" id="ARBA00022840"/>
    </source>
</evidence>
<dbReference type="InterPro" id="IPR007861">
    <property type="entry name" value="DNA_mismatch_repair_MutS_clamp"/>
</dbReference>
<dbReference type="Pfam" id="PF01624">
    <property type="entry name" value="MutS_I"/>
    <property type="match status" value="2"/>
</dbReference>
<dbReference type="EMBL" id="PQFF01000479">
    <property type="protein sequence ID" value="RHZ47928.1"/>
    <property type="molecule type" value="Genomic_DNA"/>
</dbReference>
<dbReference type="InterPro" id="IPR036187">
    <property type="entry name" value="DNA_mismatch_repair_MutS_sf"/>
</dbReference>
<dbReference type="PANTHER" id="PTHR11361">
    <property type="entry name" value="DNA MISMATCH REPAIR PROTEIN MUTS FAMILY MEMBER"/>
    <property type="match status" value="1"/>
</dbReference>
<feature type="region of interest" description="Disordered" evidence="11">
    <location>
        <begin position="1"/>
        <end position="148"/>
    </location>
</feature>
<feature type="compositionally biased region" description="Low complexity" evidence="11">
    <location>
        <begin position="10"/>
        <end position="22"/>
    </location>
</feature>
<evidence type="ECO:0000256" key="9">
    <source>
        <dbReference type="PIRNR" id="PIRNR037677"/>
    </source>
</evidence>
<dbReference type="FunFam" id="1.10.1420.10:FF:000019">
    <property type="entry name" value="DNA mismatch repair protein"/>
    <property type="match status" value="1"/>
</dbReference>
<evidence type="ECO:0000256" key="11">
    <source>
        <dbReference type="SAM" id="MobiDB-lite"/>
    </source>
</evidence>
<comment type="function">
    <text evidence="9 10">Component of the post-replicative DNA mismatch repair system (MMR).</text>
</comment>
<keyword evidence="14" id="KW-1185">Reference proteome</keyword>
<sequence length="1277" mass="145961">MPLAEECNDAQSSHAGSSNASSQPNRTSTPVKIQTSLLSFLQKGLPTPSSSGDRKVRKNDFRTQEPVSPITPSSKGSNSGQVLERESSNLTEEFEEPNLEKRSSRGRIKRRIIISSDEDEDYEETDEFVDSPKKPKAQNKILSNKRLKNDELEYDIDNIDMDIDEENSDDKSKRTNEQNKKVSLTNSKNKLKEFASNSTIRRDLPVSSSVRMTDSEKKKQRVADFKAKNDERYSWLLNVKDADENPEGSSNYDPRTLYIPKSAWNKFTPFEKQFWEIKSKHWDTIVFFKKGKFYELYERDADIGHSEFDLKLTDRVNMRMVGSSNYDPRTLYIPKSAWNKFTPFEKQFWEIKSKHWDTIVFFKKGKFYELYERDADIGHSEFDLKLTDRVNMRMVGVPEMSFESWAAQFIAKGYKVARVDQMETAIGKEMREKSSKKKEEKIIRRELTSILTAGTIVDGGLLTNDMSTFCMSIKESCNTENDSPTFGICFVDTATAEFHITSFVDDLDRTQFETLIMQVKPREIVYEKGRLNQRTMRILKNCTNRTIWTALKPDVEFWDANTTYDEIRFSRYFSKNVKKTFGQEEDEDVIMENNNDDEIMENSESEDSNDAWPSAIKEAMKNPLMMSALGGLIWYLRSLKLDAELVSLKNFHIYDPIRHCSSLILDGQSLANLEVFENSVDGSDHGTVFKLLNHCATSFGKRNFKKWLCHPLRDIDAINARLDAVEELNSVPEFRDSFYANFSQFPDLERLISRIHAKTCKVKEFLIVLTAFENLMKTVSHLGGFAQKFKSDKLLKLFETIPNLTPMLLYFKEAFDHGKAENEGNLIPYPGIDNDYDDIQTKLKEIDKKLAQHLAEANKQLRTTKIIYKDVGKEIYQLEVPNSIKVPSDWKKLSRTQKVNRYWNPTLQKLVRDLQEALEVESNVLKSLNGSFYEKFDAHYHEWLLAVKIIAEIDCLLSLANSSLALGEPCCRPQFVRQGPSILEFEELRHPCIVSGIVNDFIPNDTFLGGDQPNIILLTGPNMGGKSTLLRQNCIAIIMAQLGCYVPAKRCLMTPFDRIYTRIGANDNILAGQSTFMVELSETSKILHEATPRSMVILDELGRGTSTFDGYAIAYSVLHYLATHIGCLGLFSTHYGMLTQEFSKNPNIALKHMSCEIDQDRKEVTFLYKLIPGVCPKSYGMNVANMAGIPRQIVDRAEMIAAKFEQTSQLQNTLTARSGIPITTHCDFVYLLKAAAKNGGGTLVEGVGDRALDNQTEREKEERHARVLKTIIHGIKM</sequence>
<dbReference type="GO" id="GO:0005524">
    <property type="term" value="F:ATP binding"/>
    <property type="evidence" value="ECO:0007669"/>
    <property type="project" value="UniProtKB-UniRule"/>
</dbReference>
<dbReference type="Pfam" id="PF05192">
    <property type="entry name" value="MutS_III"/>
    <property type="match status" value="1"/>
</dbReference>
<dbReference type="InterPro" id="IPR007696">
    <property type="entry name" value="DNA_mismatch_repair_MutS_core"/>
</dbReference>
<feature type="region of interest" description="Disordered" evidence="11">
    <location>
        <begin position="163"/>
        <end position="186"/>
    </location>
</feature>
<feature type="compositionally biased region" description="Acidic residues" evidence="11">
    <location>
        <begin position="116"/>
        <end position="129"/>
    </location>
</feature>
<dbReference type="InterPro" id="IPR016151">
    <property type="entry name" value="DNA_mismatch_repair_MutS_N"/>
</dbReference>
<dbReference type="SUPFAM" id="SSF52540">
    <property type="entry name" value="P-loop containing nucleoside triphosphate hydrolases"/>
    <property type="match status" value="1"/>
</dbReference>
<evidence type="ECO:0000256" key="3">
    <source>
        <dbReference type="ARBA" id="ARBA00022741"/>
    </source>
</evidence>
<evidence type="ECO:0000256" key="6">
    <source>
        <dbReference type="ARBA" id="ARBA00023125"/>
    </source>
</evidence>